<protein>
    <recommendedName>
        <fullName evidence="2">Integrase catalytic domain-containing protein</fullName>
    </recommendedName>
</protein>
<dbReference type="AlphaFoldDB" id="A0A2W1J7S9"/>
<accession>A0A2W1J7S9</accession>
<dbReference type="InterPro" id="IPR025948">
    <property type="entry name" value="HTH-like_dom"/>
</dbReference>
<gene>
    <name evidence="3" type="ORF">C1752_15938</name>
</gene>
<proteinExistence type="predicted"/>
<dbReference type="PROSITE" id="PS50994">
    <property type="entry name" value="INTEGRASE"/>
    <property type="match status" value="1"/>
</dbReference>
<dbReference type="GO" id="GO:0015074">
    <property type="term" value="P:DNA integration"/>
    <property type="evidence" value="ECO:0007669"/>
    <property type="project" value="InterPro"/>
</dbReference>
<dbReference type="NCBIfam" id="NF033516">
    <property type="entry name" value="transpos_IS3"/>
    <property type="match status" value="1"/>
</dbReference>
<evidence type="ECO:0000313" key="3">
    <source>
        <dbReference type="EMBL" id="PZD70246.1"/>
    </source>
</evidence>
<dbReference type="InterPro" id="IPR048020">
    <property type="entry name" value="Transpos_IS3"/>
</dbReference>
<dbReference type="InterPro" id="IPR012337">
    <property type="entry name" value="RNaseH-like_sf"/>
</dbReference>
<dbReference type="PANTHER" id="PTHR46889:SF4">
    <property type="entry name" value="TRANSPOSASE INSO FOR INSERTION SEQUENCE ELEMENT IS911B-RELATED"/>
    <property type="match status" value="1"/>
</dbReference>
<keyword evidence="4" id="KW-1185">Reference proteome</keyword>
<dbReference type="Pfam" id="PF13276">
    <property type="entry name" value="HTH_21"/>
    <property type="match status" value="1"/>
</dbReference>
<dbReference type="PANTHER" id="PTHR46889">
    <property type="entry name" value="TRANSPOSASE INSF FOR INSERTION SEQUENCE IS3B-RELATED"/>
    <property type="match status" value="1"/>
</dbReference>
<feature type="domain" description="Integrase catalytic" evidence="2">
    <location>
        <begin position="118"/>
        <end position="282"/>
    </location>
</feature>
<dbReference type="Pfam" id="PF13333">
    <property type="entry name" value="rve_2"/>
    <property type="match status" value="1"/>
</dbReference>
<name>A0A2W1J7S9_9CYAN</name>
<dbReference type="EMBL" id="PQWO01000048">
    <property type="protein sequence ID" value="PZD70246.1"/>
    <property type="molecule type" value="Genomic_DNA"/>
</dbReference>
<organism evidence="3 4">
    <name type="scientific">Acaryochloris thomasi RCC1774</name>
    <dbReference type="NCBI Taxonomy" id="1764569"/>
    <lineage>
        <taxon>Bacteria</taxon>
        <taxon>Bacillati</taxon>
        <taxon>Cyanobacteriota</taxon>
        <taxon>Cyanophyceae</taxon>
        <taxon>Acaryochloridales</taxon>
        <taxon>Acaryochloridaceae</taxon>
        <taxon>Acaryochloris</taxon>
        <taxon>Acaryochloris thomasi</taxon>
    </lineage>
</organism>
<dbReference type="GO" id="GO:0003676">
    <property type="term" value="F:nucleic acid binding"/>
    <property type="evidence" value="ECO:0007669"/>
    <property type="project" value="InterPro"/>
</dbReference>
<sequence length="291" mass="33528">MDAEKVNYPITLMCKVLHLSRSAYYAWVHRKTSPRQQENEILSEQIQQIHQDSRHTYGSPRIHAALIAKGFRVGRQRVRRLMAKLGISARRKRQFKVTTTDSDHAYSVAENVLNRDFTTTEPDRAWVADLTYIATAEGWLYLAVIIDLFSRRVVGWSMAEHMRTALVSTALEAALGHRIPASNGLVFHSDRGSQYASTDYRAELERSDITCSMSRRANCWDNAVAESFFGTLKTELIHPMIFDTRAKAKTVIAEWIEVFYNRQRIHSTIGYFTPVQFEELYWGKLEQPIPL</sequence>
<dbReference type="InterPro" id="IPR050900">
    <property type="entry name" value="Transposase_IS3/IS150/IS904"/>
</dbReference>
<dbReference type="Proteomes" id="UP000248857">
    <property type="component" value="Unassembled WGS sequence"/>
</dbReference>
<evidence type="ECO:0000313" key="4">
    <source>
        <dbReference type="Proteomes" id="UP000248857"/>
    </source>
</evidence>
<dbReference type="Gene3D" id="3.30.420.10">
    <property type="entry name" value="Ribonuclease H-like superfamily/Ribonuclease H"/>
    <property type="match status" value="1"/>
</dbReference>
<evidence type="ECO:0000256" key="1">
    <source>
        <dbReference type="ARBA" id="ARBA00002286"/>
    </source>
</evidence>
<dbReference type="Pfam" id="PF00665">
    <property type="entry name" value="rve"/>
    <property type="match status" value="1"/>
</dbReference>
<comment type="caution">
    <text evidence="3">The sequence shown here is derived from an EMBL/GenBank/DDBJ whole genome shotgun (WGS) entry which is preliminary data.</text>
</comment>
<reference evidence="3 4" key="1">
    <citation type="journal article" date="2018" name="Sci. Rep.">
        <title>A novel species of the marine cyanobacterium Acaryochloris with a unique pigment content and lifestyle.</title>
        <authorList>
            <person name="Partensky F."/>
            <person name="Six C."/>
            <person name="Ratin M."/>
            <person name="Garczarek L."/>
            <person name="Vaulot D."/>
            <person name="Probert I."/>
            <person name="Calteau A."/>
            <person name="Gourvil P."/>
            <person name="Marie D."/>
            <person name="Grebert T."/>
            <person name="Bouchier C."/>
            <person name="Le Panse S."/>
            <person name="Gachenot M."/>
            <person name="Rodriguez F."/>
            <person name="Garrido J.L."/>
        </authorList>
    </citation>
    <scope>NUCLEOTIDE SEQUENCE [LARGE SCALE GENOMIC DNA]</scope>
    <source>
        <strain evidence="3 4">RCC1774</strain>
    </source>
</reference>
<comment type="function">
    <text evidence="1">Involved in the transposition of the insertion sequence.</text>
</comment>
<dbReference type="InterPro" id="IPR001584">
    <property type="entry name" value="Integrase_cat-core"/>
</dbReference>
<evidence type="ECO:0000259" key="2">
    <source>
        <dbReference type="PROSITE" id="PS50994"/>
    </source>
</evidence>
<dbReference type="InterPro" id="IPR036397">
    <property type="entry name" value="RNaseH_sf"/>
</dbReference>
<dbReference type="SUPFAM" id="SSF53098">
    <property type="entry name" value="Ribonuclease H-like"/>
    <property type="match status" value="1"/>
</dbReference>